<name>A0ABT0N165_9GAMM</name>
<proteinExistence type="inferred from homology"/>
<dbReference type="RefSeq" id="WP_249246657.1">
    <property type="nucleotide sequence ID" value="NZ_JAKPBZ010000116.1"/>
</dbReference>
<comment type="similarity">
    <text evidence="1">Belongs to the ATP-dependent AMP-binding enzyme family.</text>
</comment>
<dbReference type="SUPFAM" id="SSF56801">
    <property type="entry name" value="Acetyl-CoA synthetase-like"/>
    <property type="match status" value="1"/>
</dbReference>
<dbReference type="Pfam" id="PF13193">
    <property type="entry name" value="AMP-binding_C"/>
    <property type="match status" value="1"/>
</dbReference>
<protein>
    <submittedName>
        <fullName evidence="5">AMP-binding protein</fullName>
    </submittedName>
</protein>
<reference evidence="5 6" key="1">
    <citation type="submission" date="2022-02" db="EMBL/GenBank/DDBJ databases">
        <title>Description of Brenneria tiliae sp. nov. isolated from symptomatic Tilia x moltkei and Tilia x europaea trees in the UK.</title>
        <authorList>
            <person name="Kile H."/>
        </authorList>
    </citation>
    <scope>NUCLEOTIDE SEQUENCE [LARGE SCALE GENOMIC DNA]</scope>
    <source>
        <strain evidence="5 6">MC1SB4.1</strain>
    </source>
</reference>
<evidence type="ECO:0000259" key="3">
    <source>
        <dbReference type="Pfam" id="PF00501"/>
    </source>
</evidence>
<evidence type="ECO:0000313" key="6">
    <source>
        <dbReference type="Proteomes" id="UP001203069"/>
    </source>
</evidence>
<dbReference type="Gene3D" id="3.40.50.12780">
    <property type="entry name" value="N-terminal domain of ligase-like"/>
    <property type="match status" value="1"/>
</dbReference>
<dbReference type="PROSITE" id="PS00455">
    <property type="entry name" value="AMP_BINDING"/>
    <property type="match status" value="1"/>
</dbReference>
<evidence type="ECO:0000313" key="5">
    <source>
        <dbReference type="EMBL" id="MCL2895830.1"/>
    </source>
</evidence>
<dbReference type="EMBL" id="JAKPBZ010000116">
    <property type="protein sequence ID" value="MCL2895830.1"/>
    <property type="molecule type" value="Genomic_DNA"/>
</dbReference>
<evidence type="ECO:0000256" key="1">
    <source>
        <dbReference type="ARBA" id="ARBA00006432"/>
    </source>
</evidence>
<dbReference type="Pfam" id="PF00501">
    <property type="entry name" value="AMP-binding"/>
    <property type="match status" value="1"/>
</dbReference>
<dbReference type="Gene3D" id="3.30.300.30">
    <property type="match status" value="1"/>
</dbReference>
<feature type="domain" description="AMP-dependent synthetase/ligase" evidence="3">
    <location>
        <begin position="38"/>
        <end position="397"/>
    </location>
</feature>
<keyword evidence="2" id="KW-0436">Ligase</keyword>
<comment type="caution">
    <text evidence="5">The sequence shown here is derived from an EMBL/GenBank/DDBJ whole genome shotgun (WGS) entry which is preliminary data.</text>
</comment>
<dbReference type="PANTHER" id="PTHR43201:SF5">
    <property type="entry name" value="MEDIUM-CHAIN ACYL-COA LIGASE ACSF2, MITOCHONDRIAL"/>
    <property type="match status" value="1"/>
</dbReference>
<dbReference type="PANTHER" id="PTHR43201">
    <property type="entry name" value="ACYL-COA SYNTHETASE"/>
    <property type="match status" value="1"/>
</dbReference>
<accession>A0ABT0N165</accession>
<gene>
    <name evidence="5" type="ORF">MFP26_24445</name>
</gene>
<sequence>MQRNPLYYLPEWPKPIRDSYFRNGWWNNETFTDNFKNICHNNKDKIAVNFYQQKLTYNELYSHSLILAKKLVSLGLAKGDIAIIHLPNSINFIEVTFGLMLAGIIPVFALPAHRENEILAFMRTTKAKAYIFQSVIDGFNVENFAQNICDENRELQLIKVEKDTSLSLSLKTANYEAVVLPKIDPDDLVCFQLSGGTTGIPKLIPRRHRDYLCNIRSAVKTCHFNASTVYLAVLPMSHNFPLACPGFIGTLFSGGRVVISDKNYPDHCFTLIEQQKVTVAALVPPLALVWLDAAEIFKSNLGSLQVLQVGGAKMSYEAAKRVKPILGCTLQQVYGMAEGLICFTHINDTEEIIYSTQGKPMTEADEIRVVDEQGCDLPIGKIGYLLTRGPYTICGYYGSEEINKDSFTSDGYYRSGDLVRMTPDGYLIVEGRDKDQINRGGEKINPEELENTLLRHHDVIDVAVVGINDDYMGECVCAFVLRRNDNLSETELRQFLQRQGIATFKIPDRFQFPKNFDLTGVGKVNKKELRERLKNEYILSLPKNNGGIHR</sequence>
<keyword evidence="6" id="KW-1185">Reference proteome</keyword>
<evidence type="ECO:0000256" key="2">
    <source>
        <dbReference type="ARBA" id="ARBA00022598"/>
    </source>
</evidence>
<dbReference type="InterPro" id="IPR020845">
    <property type="entry name" value="AMP-binding_CS"/>
</dbReference>
<evidence type="ECO:0000259" key="4">
    <source>
        <dbReference type="Pfam" id="PF13193"/>
    </source>
</evidence>
<dbReference type="InterPro" id="IPR000873">
    <property type="entry name" value="AMP-dep_synth/lig_dom"/>
</dbReference>
<feature type="domain" description="AMP-binding enzyme C-terminal" evidence="4">
    <location>
        <begin position="448"/>
        <end position="523"/>
    </location>
</feature>
<dbReference type="InterPro" id="IPR025110">
    <property type="entry name" value="AMP-bd_C"/>
</dbReference>
<dbReference type="Proteomes" id="UP001203069">
    <property type="component" value="Unassembled WGS sequence"/>
</dbReference>
<organism evidence="5 6">
    <name type="scientific">Brenneria tiliae</name>
    <dbReference type="NCBI Taxonomy" id="2914984"/>
    <lineage>
        <taxon>Bacteria</taxon>
        <taxon>Pseudomonadati</taxon>
        <taxon>Pseudomonadota</taxon>
        <taxon>Gammaproteobacteria</taxon>
        <taxon>Enterobacterales</taxon>
        <taxon>Pectobacteriaceae</taxon>
        <taxon>Brenneria</taxon>
    </lineage>
</organism>
<dbReference type="InterPro" id="IPR045851">
    <property type="entry name" value="AMP-bd_C_sf"/>
</dbReference>
<dbReference type="InterPro" id="IPR042099">
    <property type="entry name" value="ANL_N_sf"/>
</dbReference>